<proteinExistence type="predicted"/>
<reference evidence="2 3" key="1">
    <citation type="submission" date="2018-02" db="EMBL/GenBank/DDBJ databases">
        <title>The genomes of Aspergillus section Nigri reveals drivers in fungal speciation.</title>
        <authorList>
            <consortium name="DOE Joint Genome Institute"/>
            <person name="Vesth T.C."/>
            <person name="Nybo J."/>
            <person name="Theobald S."/>
            <person name="Brandl J."/>
            <person name="Frisvad J.C."/>
            <person name="Nielsen K.F."/>
            <person name="Lyhne E.K."/>
            <person name="Kogle M.E."/>
            <person name="Kuo A."/>
            <person name="Riley R."/>
            <person name="Clum A."/>
            <person name="Nolan M."/>
            <person name="Lipzen A."/>
            <person name="Salamov A."/>
            <person name="Henrissat B."/>
            <person name="Wiebenga A."/>
            <person name="De vries R.P."/>
            <person name="Grigoriev I.V."/>
            <person name="Mortensen U.H."/>
            <person name="Andersen M.R."/>
            <person name="Baker S.E."/>
        </authorList>
    </citation>
    <scope>NUCLEOTIDE SEQUENCE [LARGE SCALE GENOMIC DNA]</scope>
    <source>
        <strain evidence="2 3">CBS 115571</strain>
    </source>
</reference>
<dbReference type="AlphaFoldDB" id="A0A2V5H5B0"/>
<dbReference type="EMBL" id="KZ825135">
    <property type="protein sequence ID" value="PYI19345.1"/>
    <property type="molecule type" value="Genomic_DNA"/>
</dbReference>
<name>A0A2V5H5B0_ASPV1</name>
<sequence>MGRMTREADADHWRFPVDQSKVDWSYELTSLAKHYALIDDTHTHNYGAERKKNPLRSVTRALYTMYCTIHIQPFFFLLLLHDPEGYVCSDSAEHHMRYKCSRSAHRLEVCIMKT</sequence>
<evidence type="ECO:0000313" key="3">
    <source>
        <dbReference type="Proteomes" id="UP000249829"/>
    </source>
</evidence>
<keyword evidence="1" id="KW-1133">Transmembrane helix</keyword>
<evidence type="ECO:0000256" key="1">
    <source>
        <dbReference type="SAM" id="Phobius"/>
    </source>
</evidence>
<organism evidence="2 3">
    <name type="scientific">Aspergillus violaceofuscus (strain CBS 115571)</name>
    <dbReference type="NCBI Taxonomy" id="1450538"/>
    <lineage>
        <taxon>Eukaryota</taxon>
        <taxon>Fungi</taxon>
        <taxon>Dikarya</taxon>
        <taxon>Ascomycota</taxon>
        <taxon>Pezizomycotina</taxon>
        <taxon>Eurotiomycetes</taxon>
        <taxon>Eurotiomycetidae</taxon>
        <taxon>Eurotiales</taxon>
        <taxon>Aspergillaceae</taxon>
        <taxon>Aspergillus</taxon>
    </lineage>
</organism>
<dbReference type="Proteomes" id="UP000249829">
    <property type="component" value="Unassembled WGS sequence"/>
</dbReference>
<keyword evidence="3" id="KW-1185">Reference proteome</keyword>
<protein>
    <submittedName>
        <fullName evidence="2">Uncharacterized protein</fullName>
    </submittedName>
</protein>
<accession>A0A2V5H5B0</accession>
<keyword evidence="1" id="KW-0812">Transmembrane</keyword>
<keyword evidence="1" id="KW-0472">Membrane</keyword>
<evidence type="ECO:0000313" key="2">
    <source>
        <dbReference type="EMBL" id="PYI19345.1"/>
    </source>
</evidence>
<gene>
    <name evidence="2" type="ORF">BO99DRAFT_141107</name>
</gene>
<feature type="transmembrane region" description="Helical" evidence="1">
    <location>
        <begin position="61"/>
        <end position="80"/>
    </location>
</feature>